<sequence>GRFVVSFLWFSKCCLFLSKFTGFHSINNHYDFNNDLSFLNSSFFSSKFGFPLSHQSFWSILLKIFFKLSISTDLSDLSILSVSMDKKVIPPPSSSQEKARQYSTDRASIINNRRRSIYKQLSSDKKEALLLHRRTRYQQLRNKNLLGGSPTPLPTVQLQFTGQKGLPITDIPPHPETGDTSRVDTSAVVSGKAKDMIGCLSIFEARRRLHLLNSTAQLQSL</sequence>
<dbReference type="AlphaFoldDB" id="A0ABD2T7Q2"/>
<feature type="non-terminal residue" evidence="2">
    <location>
        <position position="1"/>
    </location>
</feature>
<comment type="caution">
    <text evidence="2">The sequence shown here is derived from an EMBL/GenBank/DDBJ whole genome shotgun (WGS) entry which is preliminary data.</text>
</comment>
<keyword evidence="3" id="KW-1185">Reference proteome</keyword>
<reference evidence="2 3" key="1">
    <citation type="submission" date="2024-05" db="EMBL/GenBank/DDBJ databases">
        <title>De novo assembly of an allotetraploid wild potato.</title>
        <authorList>
            <person name="Hosaka A.J."/>
        </authorList>
    </citation>
    <scope>NUCLEOTIDE SEQUENCE [LARGE SCALE GENOMIC DNA]</scope>
    <source>
        <tissue evidence="2">Young leaves</tissue>
    </source>
</reference>
<feature type="signal peptide" evidence="1">
    <location>
        <begin position="1"/>
        <end position="25"/>
    </location>
</feature>
<dbReference type="Proteomes" id="UP001627284">
    <property type="component" value="Unassembled WGS sequence"/>
</dbReference>
<keyword evidence="1" id="KW-0732">Signal</keyword>
<evidence type="ECO:0000256" key="1">
    <source>
        <dbReference type="SAM" id="SignalP"/>
    </source>
</evidence>
<organism evidence="2 3">
    <name type="scientific">Solanum stoloniferum</name>
    <dbReference type="NCBI Taxonomy" id="62892"/>
    <lineage>
        <taxon>Eukaryota</taxon>
        <taxon>Viridiplantae</taxon>
        <taxon>Streptophyta</taxon>
        <taxon>Embryophyta</taxon>
        <taxon>Tracheophyta</taxon>
        <taxon>Spermatophyta</taxon>
        <taxon>Magnoliopsida</taxon>
        <taxon>eudicotyledons</taxon>
        <taxon>Gunneridae</taxon>
        <taxon>Pentapetalae</taxon>
        <taxon>asterids</taxon>
        <taxon>lamiids</taxon>
        <taxon>Solanales</taxon>
        <taxon>Solanaceae</taxon>
        <taxon>Solanoideae</taxon>
        <taxon>Solaneae</taxon>
        <taxon>Solanum</taxon>
    </lineage>
</organism>
<feature type="chain" id="PRO_5044791826" evidence="1">
    <location>
        <begin position="26"/>
        <end position="221"/>
    </location>
</feature>
<evidence type="ECO:0000313" key="2">
    <source>
        <dbReference type="EMBL" id="KAL3352297.1"/>
    </source>
</evidence>
<dbReference type="EMBL" id="JBJKTR010000012">
    <property type="protein sequence ID" value="KAL3352297.1"/>
    <property type="molecule type" value="Genomic_DNA"/>
</dbReference>
<evidence type="ECO:0000313" key="3">
    <source>
        <dbReference type="Proteomes" id="UP001627284"/>
    </source>
</evidence>
<protein>
    <submittedName>
        <fullName evidence="2">Uncharacterized protein</fullName>
    </submittedName>
</protein>
<accession>A0ABD2T7Q2</accession>
<gene>
    <name evidence="2" type="ORF">AABB24_020373</name>
</gene>
<proteinExistence type="predicted"/>
<name>A0ABD2T7Q2_9SOLN</name>